<evidence type="ECO:0000313" key="1">
    <source>
        <dbReference type="EMBL" id="MBX60551.1"/>
    </source>
</evidence>
<protein>
    <submittedName>
        <fullName evidence="1">Uncharacterized protein</fullName>
    </submittedName>
</protein>
<sequence>MLAGSVILLSEHTTSFKFSISEPITQ</sequence>
<reference evidence="1" key="1">
    <citation type="submission" date="2018-02" db="EMBL/GenBank/DDBJ databases">
        <title>Rhizophora mucronata_Transcriptome.</title>
        <authorList>
            <person name="Meera S.P."/>
            <person name="Sreeshan A."/>
            <person name="Augustine A."/>
        </authorList>
    </citation>
    <scope>NUCLEOTIDE SEQUENCE</scope>
    <source>
        <tissue evidence="1">Leaf</tissue>
    </source>
</reference>
<organism evidence="1">
    <name type="scientific">Rhizophora mucronata</name>
    <name type="common">Asiatic mangrove</name>
    <dbReference type="NCBI Taxonomy" id="61149"/>
    <lineage>
        <taxon>Eukaryota</taxon>
        <taxon>Viridiplantae</taxon>
        <taxon>Streptophyta</taxon>
        <taxon>Embryophyta</taxon>
        <taxon>Tracheophyta</taxon>
        <taxon>Spermatophyta</taxon>
        <taxon>Magnoliopsida</taxon>
        <taxon>eudicotyledons</taxon>
        <taxon>Gunneridae</taxon>
        <taxon>Pentapetalae</taxon>
        <taxon>rosids</taxon>
        <taxon>fabids</taxon>
        <taxon>Malpighiales</taxon>
        <taxon>Rhizophoraceae</taxon>
        <taxon>Rhizophora</taxon>
    </lineage>
</organism>
<dbReference type="EMBL" id="GGEC01080067">
    <property type="protein sequence ID" value="MBX60551.1"/>
    <property type="molecule type" value="Transcribed_RNA"/>
</dbReference>
<name>A0A2P2Q0N2_RHIMU</name>
<proteinExistence type="predicted"/>
<accession>A0A2P2Q0N2</accession>
<dbReference type="AlphaFoldDB" id="A0A2P2Q0N2"/>